<proteinExistence type="predicted"/>
<accession>A0ABX7DSR1</accession>
<dbReference type="RefSeq" id="WP_202336429.1">
    <property type="nucleotide sequence ID" value="NZ_CP068439.1"/>
</dbReference>
<dbReference type="PROSITE" id="PS50213">
    <property type="entry name" value="FAS1"/>
    <property type="match status" value="1"/>
</dbReference>
<dbReference type="PANTHER" id="PTHR10900:SF77">
    <property type="entry name" value="FI19380P1"/>
    <property type="match status" value="1"/>
</dbReference>
<dbReference type="EMBL" id="CP068439">
    <property type="protein sequence ID" value="QQX76631.1"/>
    <property type="molecule type" value="Genomic_DNA"/>
</dbReference>
<keyword evidence="3" id="KW-1185">Reference proteome</keyword>
<dbReference type="InterPro" id="IPR000782">
    <property type="entry name" value="FAS1_domain"/>
</dbReference>
<dbReference type="Proteomes" id="UP000629420">
    <property type="component" value="Chromosome"/>
</dbReference>
<reference evidence="2 3" key="1">
    <citation type="submission" date="2021-01" db="EMBL/GenBank/DDBJ databases">
        <title>Aequorivita sp. strain KX20305, a bacterium isolated from the sediment collected at a cold seep field in South China Sea.</title>
        <authorList>
            <person name="Zhang H."/>
            <person name="Li C."/>
        </authorList>
    </citation>
    <scope>NUCLEOTIDE SEQUENCE [LARGE SCALE GENOMIC DNA]</scope>
    <source>
        <strain evidence="2 3">KX20305</strain>
    </source>
</reference>
<protein>
    <submittedName>
        <fullName evidence="2">Fasciclin domain-containing protein</fullName>
    </submittedName>
</protein>
<dbReference type="Gene3D" id="2.30.180.10">
    <property type="entry name" value="FAS1 domain"/>
    <property type="match status" value="1"/>
</dbReference>
<gene>
    <name evidence="2" type="ORF">JK629_15100</name>
</gene>
<organism evidence="2 3">
    <name type="scientific">Aequorivita iocasae</name>
    <dbReference type="NCBI Taxonomy" id="2803865"/>
    <lineage>
        <taxon>Bacteria</taxon>
        <taxon>Pseudomonadati</taxon>
        <taxon>Bacteroidota</taxon>
        <taxon>Flavobacteriia</taxon>
        <taxon>Flavobacteriales</taxon>
        <taxon>Flavobacteriaceae</taxon>
        <taxon>Aequorivita</taxon>
    </lineage>
</organism>
<evidence type="ECO:0000313" key="2">
    <source>
        <dbReference type="EMBL" id="QQX76631.1"/>
    </source>
</evidence>
<dbReference type="PROSITE" id="PS51257">
    <property type="entry name" value="PROKAR_LIPOPROTEIN"/>
    <property type="match status" value="1"/>
</dbReference>
<dbReference type="InterPro" id="IPR050904">
    <property type="entry name" value="Adhesion/Biosynth-related"/>
</dbReference>
<dbReference type="InterPro" id="IPR036378">
    <property type="entry name" value="FAS1_dom_sf"/>
</dbReference>
<dbReference type="PANTHER" id="PTHR10900">
    <property type="entry name" value="PERIOSTIN-RELATED"/>
    <property type="match status" value="1"/>
</dbReference>
<dbReference type="SUPFAM" id="SSF82153">
    <property type="entry name" value="FAS1 domain"/>
    <property type="match status" value="1"/>
</dbReference>
<dbReference type="Pfam" id="PF02469">
    <property type="entry name" value="Fasciclin"/>
    <property type="match status" value="1"/>
</dbReference>
<evidence type="ECO:0000313" key="3">
    <source>
        <dbReference type="Proteomes" id="UP000629420"/>
    </source>
</evidence>
<dbReference type="SMART" id="SM00554">
    <property type="entry name" value="FAS1"/>
    <property type="match status" value="1"/>
</dbReference>
<feature type="domain" description="FAS1" evidence="1">
    <location>
        <begin position="44"/>
        <end position="186"/>
    </location>
</feature>
<sequence>MKINTIFLILFTISCGANVSAQKYKSTKSDEVSKIFGESNFTSNKTFYENIEKAPNFTVLAKVLKNESLRKKLENQEMVTIFAISDEAFLNLSKKNRDSILDNTLVINSVVKYLAVPGRVDSYALKNEIAKNAGTIYLKTLDGQSLGVREVNGQLQLVDSEKGTATVIASDFYHKNGFFHIIDKVIFPPKED</sequence>
<evidence type="ECO:0000259" key="1">
    <source>
        <dbReference type="PROSITE" id="PS50213"/>
    </source>
</evidence>
<name>A0ABX7DSR1_9FLAO</name>